<reference evidence="2" key="1">
    <citation type="submission" date="2017-09" db="EMBL/GenBank/DDBJ databases">
        <title>Depth-based differentiation of microbial function through sediment-hosted aquifers and enrichment of novel symbionts in the deep terrestrial subsurface.</title>
        <authorList>
            <person name="Probst A.J."/>
            <person name="Ladd B."/>
            <person name="Jarett J.K."/>
            <person name="Geller-Mcgrath D.E."/>
            <person name="Sieber C.M.K."/>
            <person name="Emerson J.B."/>
            <person name="Anantharaman K."/>
            <person name="Thomas B.C."/>
            <person name="Malmstrom R."/>
            <person name="Stieglmeier M."/>
            <person name="Klingl A."/>
            <person name="Woyke T."/>
            <person name="Ryan C.M."/>
            <person name="Banfield J.F."/>
        </authorList>
    </citation>
    <scope>NUCLEOTIDE SEQUENCE [LARGE SCALE GENOMIC DNA]</scope>
</reference>
<accession>A0A2M8ENE1</accession>
<comment type="caution">
    <text evidence="1">The sequence shown here is derived from an EMBL/GenBank/DDBJ whole genome shotgun (WGS) entry which is preliminary data.</text>
</comment>
<dbReference type="AlphaFoldDB" id="A0A2M8ENE1"/>
<evidence type="ECO:0000313" key="2">
    <source>
        <dbReference type="Proteomes" id="UP000230251"/>
    </source>
</evidence>
<organism evidence="1 2">
    <name type="scientific">Candidatus Uhrbacteria bacterium CG_4_9_14_0_2_um_filter_41_50</name>
    <dbReference type="NCBI Taxonomy" id="1975031"/>
    <lineage>
        <taxon>Bacteria</taxon>
        <taxon>Candidatus Uhriibacteriota</taxon>
    </lineage>
</organism>
<gene>
    <name evidence="1" type="ORF">CO057_03825</name>
</gene>
<dbReference type="Proteomes" id="UP000230251">
    <property type="component" value="Unassembled WGS sequence"/>
</dbReference>
<sequence length="79" mass="8795">MFSVAEGSHRIQLDDAHAYIMRAGQNADVVLVVTNLELVELLPSKFGAGRSNQEPYIDIYLYFRYSLDAKENTALSSNG</sequence>
<protein>
    <submittedName>
        <fullName evidence="1">Uncharacterized protein</fullName>
    </submittedName>
</protein>
<evidence type="ECO:0000313" key="1">
    <source>
        <dbReference type="EMBL" id="PJC24263.1"/>
    </source>
</evidence>
<name>A0A2M8ENE1_9BACT</name>
<dbReference type="EMBL" id="PFSI01000054">
    <property type="protein sequence ID" value="PJC24263.1"/>
    <property type="molecule type" value="Genomic_DNA"/>
</dbReference>
<proteinExistence type="predicted"/>